<gene>
    <name evidence="3" type="primary">hpdC</name>
    <name evidence="3" type="ORF">KVH43_04035</name>
</gene>
<dbReference type="EMBL" id="CP078093">
    <property type="protein sequence ID" value="QXM06897.1"/>
    <property type="molecule type" value="Genomic_DNA"/>
</dbReference>
<evidence type="ECO:0000313" key="4">
    <source>
        <dbReference type="Proteomes" id="UP000886818"/>
    </source>
</evidence>
<feature type="domain" description="4-hydroxyphenylacetate decarboxylase small gamma subunit N-terminal" evidence="2">
    <location>
        <begin position="6"/>
        <end position="35"/>
    </location>
</feature>
<reference evidence="3" key="1">
    <citation type="submission" date="2021-07" db="EMBL/GenBank/DDBJ databases">
        <title>Complete genome sequence of Crassaminicella sp. 143-21, isolated from a deep-sea hydrothermal vent.</title>
        <authorList>
            <person name="Li X."/>
        </authorList>
    </citation>
    <scope>NUCLEOTIDE SEQUENCE</scope>
    <source>
        <strain evidence="3">143-21</strain>
    </source>
</reference>
<dbReference type="Pfam" id="PF18671">
    <property type="entry name" value="4HPAD_g_N"/>
    <property type="match status" value="1"/>
</dbReference>
<dbReference type="InterPro" id="IPR041125">
    <property type="entry name" value="4HPAD_g_N"/>
</dbReference>
<dbReference type="Pfam" id="PF18524">
    <property type="entry name" value="HPIP_like"/>
    <property type="match status" value="1"/>
</dbReference>
<name>A0ABX8RCV5_9CLOT</name>
<evidence type="ECO:0000259" key="1">
    <source>
        <dbReference type="Pfam" id="PF18524"/>
    </source>
</evidence>
<sequence length="88" mass="9885">MSEKNLKHHDCLNFAPIDVAKGICRITNKIIFTDTNTCPKFIALKKCKNCAHFTNPNSKNIGTCLGLEKESWTYGELCAVTCEGYKEK</sequence>
<dbReference type="NCBIfam" id="NF033716">
    <property type="entry name" value="glycyl_HPDL_Sma"/>
    <property type="match status" value="1"/>
</dbReference>
<dbReference type="EC" id="4.1.1.83" evidence="3"/>
<dbReference type="RefSeq" id="WP_218283590.1">
    <property type="nucleotide sequence ID" value="NZ_CP078093.1"/>
</dbReference>
<dbReference type="Proteomes" id="UP000886818">
    <property type="component" value="Chromosome"/>
</dbReference>
<dbReference type="InterPro" id="IPR040923">
    <property type="entry name" value="HpdC_C"/>
</dbReference>
<keyword evidence="4" id="KW-1185">Reference proteome</keyword>
<proteinExistence type="predicted"/>
<keyword evidence="3" id="KW-0456">Lyase</keyword>
<protein>
    <submittedName>
        <fullName evidence="3">4-hydroxyphenylacetate decarboxylase small subunit</fullName>
        <ecNumber evidence="3">4.1.1.83</ecNumber>
    </submittedName>
</protein>
<evidence type="ECO:0000313" key="3">
    <source>
        <dbReference type="EMBL" id="QXM06897.1"/>
    </source>
</evidence>
<accession>A0ABX8RCV5</accession>
<organism evidence="3 4">
    <name type="scientific">Crassaminicella indica</name>
    <dbReference type="NCBI Taxonomy" id="2855394"/>
    <lineage>
        <taxon>Bacteria</taxon>
        <taxon>Bacillati</taxon>
        <taxon>Bacillota</taxon>
        <taxon>Clostridia</taxon>
        <taxon>Eubacteriales</taxon>
        <taxon>Clostridiaceae</taxon>
        <taxon>Crassaminicella</taxon>
    </lineage>
</organism>
<dbReference type="GO" id="GO:0043722">
    <property type="term" value="F:4-hydroxyphenylacetate decarboxylase activity"/>
    <property type="evidence" value="ECO:0007669"/>
    <property type="project" value="UniProtKB-EC"/>
</dbReference>
<feature type="domain" description="4-hydroxyphenylacetate decarboxylase small gamma subunit C-terminal" evidence="1">
    <location>
        <begin position="45"/>
        <end position="84"/>
    </location>
</feature>
<evidence type="ECO:0000259" key="2">
    <source>
        <dbReference type="Pfam" id="PF18671"/>
    </source>
</evidence>